<dbReference type="InterPro" id="IPR043907">
    <property type="entry name" value="DUF5770"/>
</dbReference>
<evidence type="ECO:0000313" key="1">
    <source>
        <dbReference type="EMBL" id="UUY86253.1"/>
    </source>
</evidence>
<dbReference type="Proteomes" id="UP001060024">
    <property type="component" value="Segment"/>
</dbReference>
<reference evidence="1" key="1">
    <citation type="submission" date="2021-02" db="EMBL/GenBank/DDBJ databases">
        <authorList>
            <person name="Chen J."/>
            <person name="Hu H."/>
            <person name="Huang J."/>
            <person name="Yan X."/>
        </authorList>
    </citation>
    <scope>NUCLEOTIDE SEQUENCE</scope>
    <source>
        <strain evidence="1">GDOU</strain>
    </source>
</reference>
<accession>A0A9E7PQA0</accession>
<dbReference type="Pfam" id="PF19074">
    <property type="entry name" value="DUF5770"/>
    <property type="match status" value="1"/>
</dbReference>
<sequence length="136" mass="15568">MDDTEYKPEFAAKDRVGGDIEEGLDLFSNTVFRGIEGDPVQRFFTGVESVGRQLIKQDYISLSKDEQNQLLRGVRELPYPNYKNPAGAVLGFYITRGGGPVRKDRLAKVQEFLPEVSDMDSKDLIRYCRLWQKIFV</sequence>
<evidence type="ECO:0000313" key="2">
    <source>
        <dbReference type="Proteomes" id="UP001060024"/>
    </source>
</evidence>
<dbReference type="EMBL" id="MW630113">
    <property type="protein sequence ID" value="UUY86253.1"/>
    <property type="molecule type" value="Genomic_DNA"/>
</dbReference>
<name>A0A9E7PQA0_9VIRU</name>
<organism evidence="1 2">
    <name type="scientific">Largemouth bass virus</name>
    <dbReference type="NCBI Taxonomy" id="176656"/>
    <lineage>
        <taxon>Viruses</taxon>
        <taxon>Varidnaviria</taxon>
        <taxon>Bamfordvirae</taxon>
        <taxon>Nucleocytoviricota</taxon>
        <taxon>Megaviricetes</taxon>
        <taxon>Pimascovirales</taxon>
        <taxon>Pimascovirales incertae sedis</taxon>
        <taxon>Iridoviridae</taxon>
        <taxon>Alphairidovirinae</taxon>
        <taxon>Ranavirus</taxon>
        <taxon>Ranavirus micropterus1</taxon>
        <taxon>Santee-Cooper ranavirus</taxon>
    </lineage>
</organism>
<proteinExistence type="predicted"/>
<protein>
    <submittedName>
        <fullName evidence="1">Uncharacterized protein</fullName>
    </submittedName>
</protein>